<dbReference type="InterPro" id="IPR036005">
    <property type="entry name" value="Creatinase/aminopeptidase-like"/>
</dbReference>
<comment type="cofactor">
    <cofactor evidence="2">
        <name>Mn(2+)</name>
        <dbReference type="ChEBI" id="CHEBI:29035"/>
    </cofactor>
</comment>
<evidence type="ECO:0000256" key="1">
    <source>
        <dbReference type="ARBA" id="ARBA00000294"/>
    </source>
</evidence>
<dbReference type="STRING" id="133381.A0A2T9ZJS0"/>
<keyword evidence="8" id="KW-0378">Hydrolase</keyword>
<keyword evidence="11" id="KW-1185">Reference proteome</keyword>
<protein>
    <recommendedName>
        <fullName evidence="9">Peptidase M24 domain-containing protein</fullName>
    </recommendedName>
</protein>
<comment type="cofactor">
    <cofactor evidence="4">
        <name>Fe(2+)</name>
        <dbReference type="ChEBI" id="CHEBI:29033"/>
    </cofactor>
</comment>
<dbReference type="PROSITE" id="PS01202">
    <property type="entry name" value="MAP_2"/>
    <property type="match status" value="1"/>
</dbReference>
<evidence type="ECO:0000256" key="8">
    <source>
        <dbReference type="ARBA" id="ARBA00022801"/>
    </source>
</evidence>
<dbReference type="InterPro" id="IPR050247">
    <property type="entry name" value="Met_Aminopeptidase_Type2"/>
</dbReference>
<dbReference type="OrthoDB" id="7848262at2759"/>
<keyword evidence="5" id="KW-0031">Aminopeptidase</keyword>
<evidence type="ECO:0000313" key="10">
    <source>
        <dbReference type="EMBL" id="PVV04815.1"/>
    </source>
</evidence>
<dbReference type="InterPro" id="IPR018349">
    <property type="entry name" value="Pept_M24A_MAP2_BS"/>
</dbReference>
<dbReference type="EMBL" id="MBFS01000075">
    <property type="protein sequence ID" value="PVV04815.1"/>
    <property type="molecule type" value="Genomic_DNA"/>
</dbReference>
<evidence type="ECO:0000256" key="5">
    <source>
        <dbReference type="ARBA" id="ARBA00022438"/>
    </source>
</evidence>
<dbReference type="GO" id="GO:0006508">
    <property type="term" value="P:proteolysis"/>
    <property type="evidence" value="ECO:0007669"/>
    <property type="project" value="UniProtKB-KW"/>
</dbReference>
<sequence length="166" mass="18535">MKTVLNKEEIKRKEKTEKNYEIVHDLRRAAEVHRQVRSYARTLIKPGESLTPIAESIEACTRRLVEENGFEAGIGFPTGLSINHCAAHYTPNAGDNVVLKHDDVLKVDFGVHVNGRIVDSAFTMTFDPKYDPLLEAVRDATNTGVKVGFLSLLLSFLNMVDLPSIK</sequence>
<accession>A0A2T9ZJS0</accession>
<feature type="non-terminal residue" evidence="10">
    <location>
        <position position="166"/>
    </location>
</feature>
<reference evidence="10 11" key="1">
    <citation type="journal article" date="2018" name="MBio">
        <title>Comparative Genomics Reveals the Core Gene Toolbox for the Fungus-Insect Symbiosis.</title>
        <authorList>
            <person name="Wang Y."/>
            <person name="Stata M."/>
            <person name="Wang W."/>
            <person name="Stajich J.E."/>
            <person name="White M.M."/>
            <person name="Moncalvo J.M."/>
        </authorList>
    </citation>
    <scope>NUCLEOTIDE SEQUENCE [LARGE SCALE GENOMIC DNA]</scope>
    <source>
        <strain evidence="10 11">SC-DP-2</strain>
    </source>
</reference>
<evidence type="ECO:0000259" key="9">
    <source>
        <dbReference type="Pfam" id="PF00557"/>
    </source>
</evidence>
<evidence type="ECO:0000256" key="4">
    <source>
        <dbReference type="ARBA" id="ARBA00001954"/>
    </source>
</evidence>
<dbReference type="Pfam" id="PF00557">
    <property type="entry name" value="Peptidase_M24"/>
    <property type="match status" value="1"/>
</dbReference>
<evidence type="ECO:0000256" key="2">
    <source>
        <dbReference type="ARBA" id="ARBA00001936"/>
    </source>
</evidence>
<dbReference type="GO" id="GO:0005737">
    <property type="term" value="C:cytoplasm"/>
    <property type="evidence" value="ECO:0007669"/>
    <property type="project" value="TreeGrafter"/>
</dbReference>
<dbReference type="InterPro" id="IPR001714">
    <property type="entry name" value="Pept_M24_MAP"/>
</dbReference>
<dbReference type="SUPFAM" id="SSF55920">
    <property type="entry name" value="Creatinase/aminopeptidase"/>
    <property type="match status" value="1"/>
</dbReference>
<dbReference type="Gene3D" id="3.90.230.10">
    <property type="entry name" value="Creatinase/methionine aminopeptidase superfamily"/>
    <property type="match status" value="1"/>
</dbReference>
<name>A0A2T9ZJS0_9FUNG</name>
<comment type="caution">
    <text evidence="10">The sequence shown here is derived from an EMBL/GenBank/DDBJ whole genome shotgun (WGS) entry which is preliminary data.</text>
</comment>
<keyword evidence="6" id="KW-0645">Protease</keyword>
<dbReference type="PANTHER" id="PTHR45777:SF2">
    <property type="entry name" value="METHIONINE AMINOPEPTIDASE 2"/>
    <property type="match status" value="1"/>
</dbReference>
<dbReference type="GO" id="GO:0004239">
    <property type="term" value="F:initiator methionyl aminopeptidase activity"/>
    <property type="evidence" value="ECO:0007669"/>
    <property type="project" value="UniProtKB-EC"/>
</dbReference>
<proteinExistence type="predicted"/>
<comment type="cofactor">
    <cofactor evidence="3">
        <name>Co(2+)</name>
        <dbReference type="ChEBI" id="CHEBI:48828"/>
    </cofactor>
</comment>
<dbReference type="PRINTS" id="PR00599">
    <property type="entry name" value="MAPEPTIDASE"/>
</dbReference>
<evidence type="ECO:0000256" key="3">
    <source>
        <dbReference type="ARBA" id="ARBA00001941"/>
    </source>
</evidence>
<comment type="catalytic activity">
    <reaction evidence="1">
        <text>Release of N-terminal amino acids, preferentially methionine, from peptides and arylamides.</text>
        <dbReference type="EC" id="3.4.11.18"/>
    </reaction>
</comment>
<dbReference type="InterPro" id="IPR000994">
    <property type="entry name" value="Pept_M24"/>
</dbReference>
<keyword evidence="7" id="KW-0479">Metal-binding</keyword>
<organism evidence="10 11">
    <name type="scientific">Smittium megazygosporum</name>
    <dbReference type="NCBI Taxonomy" id="133381"/>
    <lineage>
        <taxon>Eukaryota</taxon>
        <taxon>Fungi</taxon>
        <taxon>Fungi incertae sedis</taxon>
        <taxon>Zoopagomycota</taxon>
        <taxon>Kickxellomycotina</taxon>
        <taxon>Harpellomycetes</taxon>
        <taxon>Harpellales</taxon>
        <taxon>Legeriomycetaceae</taxon>
        <taxon>Smittium</taxon>
    </lineage>
</organism>
<dbReference type="GO" id="GO:0046872">
    <property type="term" value="F:metal ion binding"/>
    <property type="evidence" value="ECO:0007669"/>
    <property type="project" value="UniProtKB-KW"/>
</dbReference>
<feature type="domain" description="Peptidase M24" evidence="9">
    <location>
        <begin position="26"/>
        <end position="146"/>
    </location>
</feature>
<evidence type="ECO:0000256" key="7">
    <source>
        <dbReference type="ARBA" id="ARBA00022723"/>
    </source>
</evidence>
<gene>
    <name evidence="10" type="ORF">BB560_000674</name>
</gene>
<evidence type="ECO:0000313" key="11">
    <source>
        <dbReference type="Proteomes" id="UP000245609"/>
    </source>
</evidence>
<dbReference type="AlphaFoldDB" id="A0A2T9ZJS0"/>
<dbReference type="Proteomes" id="UP000245609">
    <property type="component" value="Unassembled WGS sequence"/>
</dbReference>
<dbReference type="GO" id="GO:0008235">
    <property type="term" value="F:metalloexopeptidase activity"/>
    <property type="evidence" value="ECO:0007669"/>
    <property type="project" value="TreeGrafter"/>
</dbReference>
<dbReference type="PANTHER" id="PTHR45777">
    <property type="entry name" value="METHIONINE AMINOPEPTIDASE 2"/>
    <property type="match status" value="1"/>
</dbReference>
<evidence type="ECO:0000256" key="6">
    <source>
        <dbReference type="ARBA" id="ARBA00022670"/>
    </source>
</evidence>